<sequence length="142" mass="15380">MNQAPFPSAHLGWRAAAAVYDLLPLLAILFATGAIAQAVTGGTLDPHALLFRLALLAVIVAYYAVSWRRGGQTIGMRAWRLRVTRADGGPLDWSTCLLRFAVSLVSTAAVGLGFLWCLVDRDRRAWHDIAAGTRVVRLPKNG</sequence>
<feature type="domain" description="RDD" evidence="7">
    <location>
        <begin position="9"/>
        <end position="132"/>
    </location>
</feature>
<reference evidence="8" key="1">
    <citation type="submission" date="2022-09" db="EMBL/GenBank/DDBJ databases">
        <title>Tahibacter sp. nov., isolated from a fresh water.</title>
        <authorList>
            <person name="Baek J.H."/>
            <person name="Lee J.K."/>
            <person name="Kim J.M."/>
            <person name="Jeon C.O."/>
        </authorList>
    </citation>
    <scope>NUCLEOTIDE SEQUENCE</scope>
    <source>
        <strain evidence="8">W38</strain>
    </source>
</reference>
<gene>
    <name evidence="8" type="ORF">N4264_24815</name>
</gene>
<name>A0ABY6BCZ7_9GAMM</name>
<dbReference type="Pfam" id="PF06271">
    <property type="entry name" value="RDD"/>
    <property type="match status" value="1"/>
</dbReference>
<evidence type="ECO:0000256" key="5">
    <source>
        <dbReference type="ARBA" id="ARBA00023136"/>
    </source>
</evidence>
<dbReference type="PANTHER" id="PTHR36115:SF10">
    <property type="entry name" value="RDD DOMAIN-CONTAINING PROTEIN"/>
    <property type="match status" value="1"/>
</dbReference>
<evidence type="ECO:0000313" key="9">
    <source>
        <dbReference type="Proteomes" id="UP001064632"/>
    </source>
</evidence>
<organism evidence="8 9">
    <name type="scientific">Tahibacter amnicola</name>
    <dbReference type="NCBI Taxonomy" id="2976241"/>
    <lineage>
        <taxon>Bacteria</taxon>
        <taxon>Pseudomonadati</taxon>
        <taxon>Pseudomonadota</taxon>
        <taxon>Gammaproteobacteria</taxon>
        <taxon>Lysobacterales</taxon>
        <taxon>Rhodanobacteraceae</taxon>
        <taxon>Tahibacter</taxon>
    </lineage>
</organism>
<feature type="transmembrane region" description="Helical" evidence="6">
    <location>
        <begin position="97"/>
        <end position="119"/>
    </location>
</feature>
<keyword evidence="4 6" id="KW-1133">Transmembrane helix</keyword>
<comment type="subcellular location">
    <subcellularLocation>
        <location evidence="1">Cell membrane</location>
        <topology evidence="1">Multi-pass membrane protein</topology>
    </subcellularLocation>
</comment>
<evidence type="ECO:0000256" key="6">
    <source>
        <dbReference type="SAM" id="Phobius"/>
    </source>
</evidence>
<evidence type="ECO:0000256" key="4">
    <source>
        <dbReference type="ARBA" id="ARBA00022989"/>
    </source>
</evidence>
<dbReference type="Proteomes" id="UP001064632">
    <property type="component" value="Chromosome"/>
</dbReference>
<keyword evidence="5 6" id="KW-0472">Membrane</keyword>
<evidence type="ECO:0000259" key="7">
    <source>
        <dbReference type="Pfam" id="PF06271"/>
    </source>
</evidence>
<dbReference type="RefSeq" id="WP_261694880.1">
    <property type="nucleotide sequence ID" value="NZ_CP104694.1"/>
</dbReference>
<evidence type="ECO:0000256" key="1">
    <source>
        <dbReference type="ARBA" id="ARBA00004651"/>
    </source>
</evidence>
<keyword evidence="3 6" id="KW-0812">Transmembrane</keyword>
<evidence type="ECO:0000256" key="3">
    <source>
        <dbReference type="ARBA" id="ARBA00022692"/>
    </source>
</evidence>
<dbReference type="InterPro" id="IPR051791">
    <property type="entry name" value="Pra-immunoreactive"/>
</dbReference>
<proteinExistence type="predicted"/>
<dbReference type="PANTHER" id="PTHR36115">
    <property type="entry name" value="PROLINE-RICH ANTIGEN HOMOLOG-RELATED"/>
    <property type="match status" value="1"/>
</dbReference>
<dbReference type="InterPro" id="IPR010432">
    <property type="entry name" value="RDD"/>
</dbReference>
<feature type="transmembrane region" description="Helical" evidence="6">
    <location>
        <begin position="12"/>
        <end position="36"/>
    </location>
</feature>
<feature type="transmembrane region" description="Helical" evidence="6">
    <location>
        <begin position="48"/>
        <end position="65"/>
    </location>
</feature>
<evidence type="ECO:0000313" key="8">
    <source>
        <dbReference type="EMBL" id="UXI67911.1"/>
    </source>
</evidence>
<keyword evidence="9" id="KW-1185">Reference proteome</keyword>
<protein>
    <submittedName>
        <fullName evidence="8">RDD family protein</fullName>
    </submittedName>
</protein>
<evidence type="ECO:0000256" key="2">
    <source>
        <dbReference type="ARBA" id="ARBA00022475"/>
    </source>
</evidence>
<dbReference type="EMBL" id="CP104694">
    <property type="protein sequence ID" value="UXI67911.1"/>
    <property type="molecule type" value="Genomic_DNA"/>
</dbReference>
<accession>A0ABY6BCZ7</accession>
<keyword evidence="2" id="KW-1003">Cell membrane</keyword>